<evidence type="ECO:0000313" key="2">
    <source>
        <dbReference type="EMBL" id="PIS38999.1"/>
    </source>
</evidence>
<dbReference type="EMBL" id="PEYE01000013">
    <property type="protein sequence ID" value="PIS38999.1"/>
    <property type="molecule type" value="Genomic_DNA"/>
</dbReference>
<dbReference type="Proteomes" id="UP000229390">
    <property type="component" value="Unassembled WGS sequence"/>
</dbReference>
<sequence>MKKENLANYKAVILAGGKGTRLYPVTKEIPKPLLTIHRKPIISYLVDLFFSQGVREITVSISRDFREEFDWWKKRYHPEKNIKFLEEEKPLGTLGGLWLLKDQLKDSPFFFTNGDELKEVRLDKMAEFHQQISAVGTIALVKVPNPQDYGVVLCSKGFVKEFLEKPQNPPSHFISSGLYLFNPEVFKYLSGPDFSMIEKDLFPILAKEKKLAGFKFEGKWMDCGDWKRYEKAINSWPNLT</sequence>
<dbReference type="PANTHER" id="PTHR22572">
    <property type="entry name" value="SUGAR-1-PHOSPHATE GUANYL TRANSFERASE"/>
    <property type="match status" value="1"/>
</dbReference>
<reference evidence="3" key="1">
    <citation type="submission" date="2017-09" db="EMBL/GenBank/DDBJ databases">
        <title>Depth-based differentiation of microbial function through sediment-hosted aquifers and enrichment of novel symbionts in the deep terrestrial subsurface.</title>
        <authorList>
            <person name="Probst A.J."/>
            <person name="Ladd B."/>
            <person name="Jarett J.K."/>
            <person name="Geller-Mcgrath D.E."/>
            <person name="Sieber C.M.K."/>
            <person name="Emerson J.B."/>
            <person name="Anantharaman K."/>
            <person name="Thomas B.C."/>
            <person name="Malmstrom R."/>
            <person name="Stieglmeier M."/>
            <person name="Klingl A."/>
            <person name="Woyke T."/>
            <person name="Ryan C.M."/>
            <person name="Banfield J.F."/>
        </authorList>
    </citation>
    <scope>NUCLEOTIDE SEQUENCE [LARGE SCALE GENOMIC DNA]</scope>
</reference>
<dbReference type="Pfam" id="PF00483">
    <property type="entry name" value="NTP_transferase"/>
    <property type="match status" value="1"/>
</dbReference>
<dbReference type="InterPro" id="IPR050486">
    <property type="entry name" value="Mannose-1P_guanyltransferase"/>
</dbReference>
<evidence type="ECO:0000259" key="1">
    <source>
        <dbReference type="Pfam" id="PF00483"/>
    </source>
</evidence>
<gene>
    <name evidence="2" type="ORF">COT34_00735</name>
</gene>
<dbReference type="InterPro" id="IPR029044">
    <property type="entry name" value="Nucleotide-diphossugar_trans"/>
</dbReference>
<comment type="caution">
    <text evidence="2">The sequence shown here is derived from an EMBL/GenBank/DDBJ whole genome shotgun (WGS) entry which is preliminary data.</text>
</comment>
<dbReference type="CDD" id="cd04181">
    <property type="entry name" value="NTP_transferase"/>
    <property type="match status" value="1"/>
</dbReference>
<feature type="domain" description="Nucleotidyl transferase" evidence="1">
    <location>
        <begin position="10"/>
        <end position="234"/>
    </location>
</feature>
<proteinExistence type="predicted"/>
<organism evidence="2 3">
    <name type="scientific">Candidatus Nealsonbacteria bacterium CG08_land_8_20_14_0_20_43_11</name>
    <dbReference type="NCBI Taxonomy" id="1974706"/>
    <lineage>
        <taxon>Bacteria</taxon>
        <taxon>Candidatus Nealsoniibacteriota</taxon>
    </lineage>
</organism>
<evidence type="ECO:0000313" key="3">
    <source>
        <dbReference type="Proteomes" id="UP000229390"/>
    </source>
</evidence>
<dbReference type="InterPro" id="IPR005835">
    <property type="entry name" value="NTP_transferase_dom"/>
</dbReference>
<dbReference type="SUPFAM" id="SSF53448">
    <property type="entry name" value="Nucleotide-diphospho-sugar transferases"/>
    <property type="match status" value="1"/>
</dbReference>
<name>A0A2M6T0Z8_9BACT</name>
<accession>A0A2M6T0Z8</accession>
<dbReference type="AlphaFoldDB" id="A0A2M6T0Z8"/>
<protein>
    <recommendedName>
        <fullName evidence="1">Nucleotidyl transferase domain-containing protein</fullName>
    </recommendedName>
</protein>
<dbReference type="Gene3D" id="3.90.550.10">
    <property type="entry name" value="Spore Coat Polysaccharide Biosynthesis Protein SpsA, Chain A"/>
    <property type="match status" value="1"/>
</dbReference>